<evidence type="ECO:0000313" key="3">
    <source>
        <dbReference type="Proteomes" id="UP000277811"/>
    </source>
</evidence>
<feature type="transmembrane region" description="Helical" evidence="1">
    <location>
        <begin position="20"/>
        <end position="41"/>
    </location>
</feature>
<dbReference type="Proteomes" id="UP000277811">
    <property type="component" value="Unassembled WGS sequence"/>
</dbReference>
<protein>
    <submittedName>
        <fullName evidence="2">Uncharacterized protein</fullName>
    </submittedName>
</protein>
<keyword evidence="1" id="KW-0812">Transmembrane</keyword>
<organism evidence="2 3">
    <name type="scientific">Lucifera butyrica</name>
    <dbReference type="NCBI Taxonomy" id="1351585"/>
    <lineage>
        <taxon>Bacteria</taxon>
        <taxon>Bacillati</taxon>
        <taxon>Bacillota</taxon>
        <taxon>Negativicutes</taxon>
        <taxon>Veillonellales</taxon>
        <taxon>Veillonellaceae</taxon>
        <taxon>Lucifera</taxon>
    </lineage>
</organism>
<reference evidence="2 3" key="1">
    <citation type="submission" date="2018-06" db="EMBL/GenBank/DDBJ databases">
        <authorList>
            <person name="Strepis N."/>
        </authorList>
    </citation>
    <scope>NUCLEOTIDE SEQUENCE [LARGE SCALE GENOMIC DNA]</scope>
    <source>
        <strain evidence="2">LUCI</strain>
    </source>
</reference>
<keyword evidence="1" id="KW-0472">Membrane</keyword>
<proteinExistence type="predicted"/>
<dbReference type="EMBL" id="UPPP01000105">
    <property type="protein sequence ID" value="VBB09060.1"/>
    <property type="molecule type" value="Genomic_DNA"/>
</dbReference>
<dbReference type="RefSeq" id="WP_122629878.1">
    <property type="nucleotide sequence ID" value="NZ_UPPP01000105.1"/>
</dbReference>
<dbReference type="AlphaFoldDB" id="A0A498RE11"/>
<accession>A0A498RE11</accession>
<evidence type="ECO:0000313" key="2">
    <source>
        <dbReference type="EMBL" id="VBB09060.1"/>
    </source>
</evidence>
<evidence type="ECO:0000256" key="1">
    <source>
        <dbReference type="SAM" id="Phobius"/>
    </source>
</evidence>
<gene>
    <name evidence="2" type="ORF">LUCI_4346</name>
</gene>
<sequence>MEWNHQPAQYVGRPVKQFVLVFILTILVLISLFCKIPAALYPNHIYGVIMDTRINPDGSIWILTDDSFRFYAKTRSLSYTSSGLHRIFCQTDLYLYNPVEKRVLKKIVTKLDDFPRKCSLAEENGHLWQIFETGDMSKMIRVFDASSGDPLLDTNQFLAGHNELKQGIAAINYKDQQKLIELETKDARKFIYLLDDHSLIPDTQEAVNKNLQKHYAELGRTNIFAFMNEDSNNSSRKMLYRVSGEAAKLSKETLLQNLRIDNLDTGYLTGEDFEYSRLTPEAVYLEPILIYQDNDLVVFLHQDQIGADARRMLTCVNSEGIRKWTVPPDQLFPELMLKKSNAFSDKFFMQDNVKGEKAGKTFVLQVRDCGLEGFDIDSGQKLWQLKIQ</sequence>
<keyword evidence="1" id="KW-1133">Transmembrane helix</keyword>
<keyword evidence="3" id="KW-1185">Reference proteome</keyword>
<name>A0A498RE11_9FIRM</name>